<keyword evidence="4" id="KW-0131">Cell cycle</keyword>
<dbReference type="PANTHER" id="PTHR31092:SF2">
    <property type="entry name" value="SORORIN"/>
    <property type="match status" value="1"/>
</dbReference>
<proteinExistence type="inferred from homology"/>
<evidence type="ECO:0000313" key="9">
    <source>
        <dbReference type="Proteomes" id="UP001230051"/>
    </source>
</evidence>
<evidence type="ECO:0000256" key="5">
    <source>
        <dbReference type="ARBA" id="ARBA00093465"/>
    </source>
</evidence>
<dbReference type="AlphaFoldDB" id="A0AAD8CQA1"/>
<keyword evidence="1" id="KW-0132">Cell division</keyword>
<feature type="compositionally biased region" description="Basic and acidic residues" evidence="6">
    <location>
        <begin position="28"/>
        <end position="50"/>
    </location>
</feature>
<evidence type="ECO:0000256" key="3">
    <source>
        <dbReference type="ARBA" id="ARBA00023242"/>
    </source>
</evidence>
<evidence type="ECO:0000256" key="6">
    <source>
        <dbReference type="SAM" id="MobiDB-lite"/>
    </source>
</evidence>
<feature type="region of interest" description="Disordered" evidence="6">
    <location>
        <begin position="1"/>
        <end position="244"/>
    </location>
</feature>
<feature type="compositionally biased region" description="Polar residues" evidence="6">
    <location>
        <begin position="155"/>
        <end position="166"/>
    </location>
</feature>
<dbReference type="GO" id="GO:0005634">
    <property type="term" value="C:nucleus"/>
    <property type="evidence" value="ECO:0007669"/>
    <property type="project" value="UniProtKB-SubCell"/>
</dbReference>
<keyword evidence="9" id="KW-1185">Reference proteome</keyword>
<dbReference type="GO" id="GO:0031536">
    <property type="term" value="P:positive regulation of exit from mitosis"/>
    <property type="evidence" value="ECO:0007669"/>
    <property type="project" value="TreeGrafter"/>
</dbReference>
<organism evidence="8 9">
    <name type="scientific">Acipenser oxyrinchus oxyrinchus</name>
    <dbReference type="NCBI Taxonomy" id="40147"/>
    <lineage>
        <taxon>Eukaryota</taxon>
        <taxon>Metazoa</taxon>
        <taxon>Chordata</taxon>
        <taxon>Craniata</taxon>
        <taxon>Vertebrata</taxon>
        <taxon>Euteleostomi</taxon>
        <taxon>Actinopterygii</taxon>
        <taxon>Chondrostei</taxon>
        <taxon>Acipenseriformes</taxon>
        <taxon>Acipenseridae</taxon>
        <taxon>Acipenser</taxon>
    </lineage>
</organism>
<evidence type="ECO:0000259" key="7">
    <source>
        <dbReference type="Pfam" id="PF25220"/>
    </source>
</evidence>
<dbReference type="EMBL" id="JAGXEW010000033">
    <property type="protein sequence ID" value="KAK1154976.1"/>
    <property type="molecule type" value="Genomic_DNA"/>
</dbReference>
<evidence type="ECO:0000256" key="4">
    <source>
        <dbReference type="ARBA" id="ARBA00023306"/>
    </source>
</evidence>
<dbReference type="Proteomes" id="UP001230051">
    <property type="component" value="Unassembled WGS sequence"/>
</dbReference>
<protein>
    <submittedName>
        <fullName evidence="8">Sororin</fullName>
    </submittedName>
</protein>
<comment type="similarity">
    <text evidence="5">Belongs to the sororin family.</text>
</comment>
<evidence type="ECO:0000256" key="2">
    <source>
        <dbReference type="ARBA" id="ARBA00022776"/>
    </source>
</evidence>
<dbReference type="InterPro" id="IPR018605">
    <property type="entry name" value="Sororin"/>
</dbReference>
<feature type="compositionally biased region" description="Basic and acidic residues" evidence="6">
    <location>
        <begin position="59"/>
        <end position="69"/>
    </location>
</feature>
<sequence length="336" mass="36473">MAASQSPPLPGWRGGRFENSGGVSAKKCRLEKNERRRLASKRKNNEDHDSSLPVRRKSERTSVTDRKPTEPLLSEMGKVPAPPKKSITARKIVPRKTQAAGVFAVLRHSPRVSDAPRQIRRSPRGSLLSSGEADKENAVRRPSSSSSSFSSSPSQNAKNSEKNSPIRNDRDALNASNRKSSRNEPRSKNPLSPVSPCASRAGAPPNEEPRDQPNLIWSKKVRRSYSRLSDGSFDGTPSGSPRPDRLSLFGFGGLCGVSPVRGGGGRSLLEGAGAGVAETSPPAAEQDFDIPGVALVKEKRRRRKKVQQIQMSELDCLAAQMNAEFDAAEEFDLCVE</sequence>
<dbReference type="GO" id="GO:0007080">
    <property type="term" value="P:mitotic metaphase chromosome alignment"/>
    <property type="evidence" value="ECO:0007669"/>
    <property type="project" value="TreeGrafter"/>
</dbReference>
<gene>
    <name evidence="8" type="primary">cdca5-a</name>
    <name evidence="8" type="ORF">AOXY_G28024</name>
</gene>
<dbReference type="Pfam" id="PF25220">
    <property type="entry name" value="Sororin_C"/>
    <property type="match status" value="1"/>
</dbReference>
<accession>A0AAD8CQA1</accession>
<dbReference type="GO" id="GO:0007064">
    <property type="term" value="P:mitotic sister chromatid cohesion"/>
    <property type="evidence" value="ECO:0007669"/>
    <property type="project" value="TreeGrafter"/>
</dbReference>
<dbReference type="InterPro" id="IPR057337">
    <property type="entry name" value="Sororin_C"/>
</dbReference>
<keyword evidence="3" id="KW-0539">Nucleus</keyword>
<reference evidence="8" key="1">
    <citation type="submission" date="2022-02" db="EMBL/GenBank/DDBJ databases">
        <title>Atlantic sturgeon de novo genome assembly.</title>
        <authorList>
            <person name="Stock M."/>
            <person name="Klopp C."/>
            <person name="Guiguen Y."/>
            <person name="Cabau C."/>
            <person name="Parinello H."/>
            <person name="Santidrian Yebra-Pimentel E."/>
            <person name="Kuhl H."/>
            <person name="Dirks R.P."/>
            <person name="Guessner J."/>
            <person name="Wuertz S."/>
            <person name="Du K."/>
            <person name="Schartl M."/>
        </authorList>
    </citation>
    <scope>NUCLEOTIDE SEQUENCE</scope>
    <source>
        <strain evidence="8">STURGEONOMICS-FGT-2020</strain>
        <tissue evidence="8">Whole blood</tissue>
    </source>
</reference>
<feature type="compositionally biased region" description="Low complexity" evidence="6">
    <location>
        <begin position="142"/>
        <end position="154"/>
    </location>
</feature>
<evidence type="ECO:0000313" key="8">
    <source>
        <dbReference type="EMBL" id="KAK1154976.1"/>
    </source>
</evidence>
<evidence type="ECO:0000256" key="1">
    <source>
        <dbReference type="ARBA" id="ARBA00022618"/>
    </source>
</evidence>
<dbReference type="GO" id="GO:0006302">
    <property type="term" value="P:double-strand break repair"/>
    <property type="evidence" value="ECO:0007669"/>
    <property type="project" value="TreeGrafter"/>
</dbReference>
<keyword evidence="2" id="KW-0498">Mitosis</keyword>
<feature type="domain" description="Sororin C-terminal region" evidence="7">
    <location>
        <begin position="313"/>
        <end position="336"/>
    </location>
</feature>
<dbReference type="PANTHER" id="PTHR31092">
    <property type="entry name" value="SORORIN"/>
    <property type="match status" value="1"/>
</dbReference>
<name>A0AAD8CQA1_ACIOX</name>
<comment type="caution">
    <text evidence="8">The sequence shown here is derived from an EMBL/GenBank/DDBJ whole genome shotgun (WGS) entry which is preliminary data.</text>
</comment>
<dbReference type="GO" id="GO:0051301">
    <property type="term" value="P:cell division"/>
    <property type="evidence" value="ECO:0007669"/>
    <property type="project" value="UniProtKB-KW"/>
</dbReference>